<dbReference type="InterPro" id="IPR045063">
    <property type="entry name" value="Dynamin_N"/>
</dbReference>
<feature type="domain" description="GED" evidence="4">
    <location>
        <begin position="876"/>
        <end position="966"/>
    </location>
</feature>
<dbReference type="GO" id="GO:0008017">
    <property type="term" value="F:microtubule binding"/>
    <property type="evidence" value="ECO:0007669"/>
    <property type="project" value="TreeGrafter"/>
</dbReference>
<dbReference type="Pfam" id="PF01031">
    <property type="entry name" value="Dynamin_M"/>
    <property type="match status" value="2"/>
</dbReference>
<dbReference type="InterPro" id="IPR003130">
    <property type="entry name" value="GED"/>
</dbReference>
<dbReference type="OrthoDB" id="5061070at2759"/>
<gene>
    <name evidence="6" type="ORF">WOLCODRAFT_139118</name>
</gene>
<evidence type="ECO:0000256" key="2">
    <source>
        <dbReference type="ARBA" id="ARBA00023134"/>
    </source>
</evidence>
<evidence type="ECO:0000259" key="4">
    <source>
        <dbReference type="PROSITE" id="PS51388"/>
    </source>
</evidence>
<dbReference type="GO" id="GO:0005874">
    <property type="term" value="C:microtubule"/>
    <property type="evidence" value="ECO:0007669"/>
    <property type="project" value="TreeGrafter"/>
</dbReference>
<proteinExistence type="predicted"/>
<dbReference type="InterPro" id="IPR027417">
    <property type="entry name" value="P-loop_NTPase"/>
</dbReference>
<dbReference type="GO" id="GO:0005525">
    <property type="term" value="F:GTP binding"/>
    <property type="evidence" value="ECO:0007669"/>
    <property type="project" value="InterPro"/>
</dbReference>
<evidence type="ECO:0008006" key="8">
    <source>
        <dbReference type="Google" id="ProtNLM"/>
    </source>
</evidence>
<keyword evidence="7" id="KW-1185">Reference proteome</keyword>
<feature type="region of interest" description="Disordered" evidence="3">
    <location>
        <begin position="758"/>
        <end position="828"/>
    </location>
</feature>
<evidence type="ECO:0000313" key="6">
    <source>
        <dbReference type="EMBL" id="PCH44638.1"/>
    </source>
</evidence>
<dbReference type="InterPro" id="IPR020850">
    <property type="entry name" value="GED_dom"/>
</dbReference>
<dbReference type="PROSITE" id="PS51388">
    <property type="entry name" value="GED"/>
    <property type="match status" value="1"/>
</dbReference>
<feature type="domain" description="Dynamin-type G" evidence="5">
    <location>
        <begin position="37"/>
        <end position="345"/>
    </location>
</feature>
<feature type="region of interest" description="Disordered" evidence="3">
    <location>
        <begin position="690"/>
        <end position="743"/>
    </location>
</feature>
<dbReference type="SMART" id="SM00053">
    <property type="entry name" value="DYNc"/>
    <property type="match status" value="1"/>
</dbReference>
<dbReference type="InterPro" id="IPR022812">
    <property type="entry name" value="Dynamin"/>
</dbReference>
<dbReference type="PANTHER" id="PTHR11566:SF21">
    <property type="entry name" value="DYNAMIN RELATED PROTEIN 1, ISOFORM A"/>
    <property type="match status" value="1"/>
</dbReference>
<feature type="compositionally biased region" description="Low complexity" evidence="3">
    <location>
        <begin position="690"/>
        <end position="701"/>
    </location>
</feature>
<dbReference type="OMA" id="THGYYCT"/>
<dbReference type="STRING" id="742152.A0A2H3K3B3"/>
<feature type="compositionally biased region" description="Polar residues" evidence="3">
    <location>
        <begin position="803"/>
        <end position="812"/>
    </location>
</feature>
<dbReference type="PROSITE" id="PS51718">
    <property type="entry name" value="G_DYNAMIN_2"/>
    <property type="match status" value="1"/>
</dbReference>
<dbReference type="Proteomes" id="UP000218811">
    <property type="component" value="Unassembled WGS sequence"/>
</dbReference>
<reference evidence="6 7" key="1">
    <citation type="journal article" date="2012" name="Science">
        <title>The Paleozoic origin of enzymatic lignin decomposition reconstructed from 31 fungal genomes.</title>
        <authorList>
            <person name="Floudas D."/>
            <person name="Binder M."/>
            <person name="Riley R."/>
            <person name="Barry K."/>
            <person name="Blanchette R.A."/>
            <person name="Henrissat B."/>
            <person name="Martinez A.T."/>
            <person name="Otillar R."/>
            <person name="Spatafora J.W."/>
            <person name="Yadav J.S."/>
            <person name="Aerts A."/>
            <person name="Benoit I."/>
            <person name="Boyd A."/>
            <person name="Carlson A."/>
            <person name="Copeland A."/>
            <person name="Coutinho P.M."/>
            <person name="de Vries R.P."/>
            <person name="Ferreira P."/>
            <person name="Findley K."/>
            <person name="Foster B."/>
            <person name="Gaskell J."/>
            <person name="Glotzer D."/>
            <person name="Gorecki P."/>
            <person name="Heitman J."/>
            <person name="Hesse C."/>
            <person name="Hori C."/>
            <person name="Igarashi K."/>
            <person name="Jurgens J.A."/>
            <person name="Kallen N."/>
            <person name="Kersten P."/>
            <person name="Kohler A."/>
            <person name="Kuees U."/>
            <person name="Kumar T.K.A."/>
            <person name="Kuo A."/>
            <person name="LaButti K."/>
            <person name="Larrondo L.F."/>
            <person name="Lindquist E."/>
            <person name="Ling A."/>
            <person name="Lombard V."/>
            <person name="Lucas S."/>
            <person name="Lundell T."/>
            <person name="Martin R."/>
            <person name="McLaughlin D.J."/>
            <person name="Morgenstern I."/>
            <person name="Morin E."/>
            <person name="Murat C."/>
            <person name="Nagy L.G."/>
            <person name="Nolan M."/>
            <person name="Ohm R.A."/>
            <person name="Patyshakuliyeva A."/>
            <person name="Rokas A."/>
            <person name="Ruiz-Duenas F.J."/>
            <person name="Sabat G."/>
            <person name="Salamov A."/>
            <person name="Samejima M."/>
            <person name="Schmutz J."/>
            <person name="Slot J.C."/>
            <person name="St John F."/>
            <person name="Stenlid J."/>
            <person name="Sun H."/>
            <person name="Sun S."/>
            <person name="Syed K."/>
            <person name="Tsang A."/>
            <person name="Wiebenga A."/>
            <person name="Young D."/>
            <person name="Pisabarro A."/>
            <person name="Eastwood D.C."/>
            <person name="Martin F."/>
            <person name="Cullen D."/>
            <person name="Grigoriev I.V."/>
            <person name="Hibbett D.S."/>
        </authorList>
    </citation>
    <scope>NUCLEOTIDE SEQUENCE [LARGE SCALE GENOMIC DNA]</scope>
    <source>
        <strain evidence="6 7">MD-104</strain>
    </source>
</reference>
<dbReference type="Pfam" id="PF02212">
    <property type="entry name" value="GED"/>
    <property type="match status" value="1"/>
</dbReference>
<feature type="region of interest" description="Disordered" evidence="3">
    <location>
        <begin position="627"/>
        <end position="646"/>
    </location>
</feature>
<feature type="compositionally biased region" description="Low complexity" evidence="3">
    <location>
        <begin position="711"/>
        <end position="738"/>
    </location>
</feature>
<dbReference type="GO" id="GO:0048312">
    <property type="term" value="P:intracellular distribution of mitochondria"/>
    <property type="evidence" value="ECO:0007669"/>
    <property type="project" value="TreeGrafter"/>
</dbReference>
<dbReference type="InterPro" id="IPR030381">
    <property type="entry name" value="G_DYNAMIN_dom"/>
</dbReference>
<dbReference type="EMBL" id="KB468168">
    <property type="protein sequence ID" value="PCH44638.1"/>
    <property type="molecule type" value="Genomic_DNA"/>
</dbReference>
<protein>
    <recommendedName>
        <fullName evidence="8">P-loop containing nucleoside triphosphate hydrolase protein</fullName>
    </recommendedName>
</protein>
<dbReference type="AlphaFoldDB" id="A0A2H3K3B3"/>
<dbReference type="SUPFAM" id="SSF52540">
    <property type="entry name" value="P-loop containing nucleoside triphosphate hydrolases"/>
    <property type="match status" value="1"/>
</dbReference>
<feature type="compositionally biased region" description="Pro residues" evidence="3">
    <location>
        <begin position="786"/>
        <end position="796"/>
    </location>
</feature>
<keyword evidence="1" id="KW-0547">Nucleotide-binding</keyword>
<feature type="compositionally biased region" description="Low complexity" evidence="3">
    <location>
        <begin position="767"/>
        <end position="785"/>
    </location>
</feature>
<dbReference type="PRINTS" id="PR00195">
    <property type="entry name" value="DYNAMIN"/>
</dbReference>
<evidence type="ECO:0000256" key="3">
    <source>
        <dbReference type="SAM" id="MobiDB-lite"/>
    </source>
</evidence>
<dbReference type="GO" id="GO:0003924">
    <property type="term" value="F:GTPase activity"/>
    <property type="evidence" value="ECO:0007669"/>
    <property type="project" value="InterPro"/>
</dbReference>
<dbReference type="GO" id="GO:0005739">
    <property type="term" value="C:mitochondrion"/>
    <property type="evidence" value="ECO:0007669"/>
    <property type="project" value="TreeGrafter"/>
</dbReference>
<dbReference type="InterPro" id="IPR001401">
    <property type="entry name" value="Dynamin_GTPase"/>
</dbReference>
<evidence type="ECO:0000313" key="7">
    <source>
        <dbReference type="Proteomes" id="UP000218811"/>
    </source>
</evidence>
<dbReference type="GO" id="GO:0006897">
    <property type="term" value="P:endocytosis"/>
    <property type="evidence" value="ECO:0007669"/>
    <property type="project" value="TreeGrafter"/>
</dbReference>
<sequence>MSASQWTLASGDGQYSQHSKKLLDLVTRLRATGAQADLDLPRIAVIGNQSAGKSSLVEAISGITVPRDAGTCTRCPMECRMSSSSSPWRCQIRIRWEFEPNGQRAARVTEMPFGGVIYDKKDVELMLRRAQAAVLNPKVPAEKFLQLSSEGLQNRATERALLFSKNAVCIDLSGPTLTDLSFVDLPGIIQNADDAIVRFVEELVLSQVEGNCLILVTLPMSDDIDNQKAARLARQVDPTGIRTIGVLTKPDTLLPGATKSRELWLEVLEGRSAHRLEHGYFCTRQPDDAERAVGITAAEARAAEAHFFATTSPWNRTTHQNRLGTEKLVDTLNELLTRLINDALPKLHKEVNQQFISCTTELAKLPPPVTKDPPSYVLSLITAFCQEVAAHVKGEHSATSLVQHNRQMFAQYKRRIRSTAPPFLPYPSIAEAPHTSLKLLELEDENEDESGDGTTTSMEIICSRDQCMYLQDMRRYIKQNVTRELPYNVPYSAKVALIQDFQKSWGTYSRDCFADVYKEFERTLQKLLQDKFVRFSHLLTRVRLAITELLQTRKDETLTYLDILLKLESTPFTQNDHYLSEKTAKSLARYKGARTGKRLPENVHFASAVSSSLPTHLDENVRDLTQGSATTTTAGTTTLNANAEGGKTAGKSIFGSSLPHDFSSFFPKVELAPPAVGTGSSPFFSIGAGPSSNAATSNAPARQVATNSRVSQTSSSSSISSSGSATSQGSASSGASSSKYRSRGLSKTSEILAERLKTQPLDAFGQPTTSTAFSGGFGSATASAPAPAPSTSPPPVGAADTWIGQSSNSQTARHADSPEDNTGKATSNIWWAKEQETEDRDAIQKEAIALLVKLGYVGVTVEDLGKLNPPDEFEEELQVMAEVRAYFQVAYKRVIDYVPLTIDHLFLYGLADTLQSFLIEKLGLGSAERCAAYLSEDPGVVAYRKELIGKRERLDTVQKELDNFGL</sequence>
<dbReference type="Pfam" id="PF00350">
    <property type="entry name" value="Dynamin_N"/>
    <property type="match status" value="1"/>
</dbReference>
<keyword evidence="2" id="KW-0342">GTP-binding</keyword>
<dbReference type="GO" id="GO:0016020">
    <property type="term" value="C:membrane"/>
    <property type="evidence" value="ECO:0007669"/>
    <property type="project" value="TreeGrafter"/>
</dbReference>
<dbReference type="GO" id="GO:0000266">
    <property type="term" value="P:mitochondrial fission"/>
    <property type="evidence" value="ECO:0007669"/>
    <property type="project" value="TreeGrafter"/>
</dbReference>
<accession>A0A2H3K3B3</accession>
<evidence type="ECO:0000259" key="5">
    <source>
        <dbReference type="PROSITE" id="PS51718"/>
    </source>
</evidence>
<dbReference type="Gene3D" id="3.40.50.300">
    <property type="entry name" value="P-loop containing nucleotide triphosphate hydrolases"/>
    <property type="match status" value="1"/>
</dbReference>
<dbReference type="CDD" id="cd08771">
    <property type="entry name" value="DLP_1"/>
    <property type="match status" value="1"/>
</dbReference>
<dbReference type="Gene3D" id="1.20.120.1240">
    <property type="entry name" value="Dynamin, middle domain"/>
    <property type="match status" value="2"/>
</dbReference>
<evidence type="ECO:0000256" key="1">
    <source>
        <dbReference type="ARBA" id="ARBA00022741"/>
    </source>
</evidence>
<name>A0A2H3K3B3_WOLCO</name>
<dbReference type="PANTHER" id="PTHR11566">
    <property type="entry name" value="DYNAMIN"/>
    <property type="match status" value="1"/>
</dbReference>
<dbReference type="GO" id="GO:0016559">
    <property type="term" value="P:peroxisome fission"/>
    <property type="evidence" value="ECO:0007669"/>
    <property type="project" value="TreeGrafter"/>
</dbReference>
<dbReference type="InterPro" id="IPR000375">
    <property type="entry name" value="Dynamin_stalk"/>
</dbReference>
<organism evidence="6 7">
    <name type="scientific">Wolfiporia cocos (strain MD-104)</name>
    <name type="common">Brown rot fungus</name>
    <dbReference type="NCBI Taxonomy" id="742152"/>
    <lineage>
        <taxon>Eukaryota</taxon>
        <taxon>Fungi</taxon>
        <taxon>Dikarya</taxon>
        <taxon>Basidiomycota</taxon>
        <taxon>Agaricomycotina</taxon>
        <taxon>Agaricomycetes</taxon>
        <taxon>Polyporales</taxon>
        <taxon>Phaeolaceae</taxon>
        <taxon>Wolfiporia</taxon>
    </lineage>
</organism>